<dbReference type="Pfam" id="PF00069">
    <property type="entry name" value="Pkinase"/>
    <property type="match status" value="1"/>
</dbReference>
<keyword evidence="4" id="KW-0808">Transferase</keyword>
<feature type="region of interest" description="Disordered" evidence="11">
    <location>
        <begin position="579"/>
        <end position="598"/>
    </location>
</feature>
<evidence type="ECO:0000256" key="1">
    <source>
        <dbReference type="ARBA" id="ARBA00010886"/>
    </source>
</evidence>
<evidence type="ECO:0000256" key="10">
    <source>
        <dbReference type="PROSITE-ProRule" id="PRU10141"/>
    </source>
</evidence>
<dbReference type="GO" id="GO:0055028">
    <property type="term" value="C:cortical microtubule"/>
    <property type="evidence" value="ECO:0000318"/>
    <property type="project" value="GO_Central"/>
</dbReference>
<feature type="compositionally biased region" description="Basic and acidic residues" evidence="11">
    <location>
        <begin position="584"/>
        <end position="598"/>
    </location>
</feature>
<feature type="compositionally biased region" description="Low complexity" evidence="11">
    <location>
        <begin position="283"/>
        <end position="296"/>
    </location>
</feature>
<proteinExistence type="inferred from homology"/>
<dbReference type="CDD" id="cd08215">
    <property type="entry name" value="STKc_Nek"/>
    <property type="match status" value="1"/>
</dbReference>
<name>A0A0K9PI42_ZOSMR</name>
<evidence type="ECO:0000256" key="4">
    <source>
        <dbReference type="ARBA" id="ARBA00022679"/>
    </source>
</evidence>
<dbReference type="InterPro" id="IPR050660">
    <property type="entry name" value="NEK_Ser/Thr_kinase"/>
</dbReference>
<evidence type="ECO:0000256" key="2">
    <source>
        <dbReference type="ARBA" id="ARBA00012513"/>
    </source>
</evidence>
<dbReference type="Gene3D" id="3.30.200.20">
    <property type="entry name" value="Phosphorylase Kinase, domain 1"/>
    <property type="match status" value="1"/>
</dbReference>
<keyword evidence="5 10" id="KW-0547">Nucleotide-binding</keyword>
<evidence type="ECO:0000256" key="8">
    <source>
        <dbReference type="ARBA" id="ARBA00047899"/>
    </source>
</evidence>
<dbReference type="InterPro" id="IPR008271">
    <property type="entry name" value="Ser/Thr_kinase_AS"/>
</dbReference>
<evidence type="ECO:0000256" key="11">
    <source>
        <dbReference type="SAM" id="MobiDB-lite"/>
    </source>
</evidence>
<dbReference type="OMA" id="KRTQGSH"/>
<evidence type="ECO:0000259" key="12">
    <source>
        <dbReference type="PROSITE" id="PS50011"/>
    </source>
</evidence>
<dbReference type="Gene3D" id="1.10.510.10">
    <property type="entry name" value="Transferase(Phosphotransferase) domain 1"/>
    <property type="match status" value="1"/>
</dbReference>
<feature type="region of interest" description="Disordered" evidence="11">
    <location>
        <begin position="279"/>
        <end position="428"/>
    </location>
</feature>
<dbReference type="GO" id="GO:0007017">
    <property type="term" value="P:microtubule-based process"/>
    <property type="evidence" value="ECO:0000318"/>
    <property type="project" value="GO_Central"/>
</dbReference>
<keyword evidence="7 10" id="KW-0067">ATP-binding</keyword>
<evidence type="ECO:0000256" key="6">
    <source>
        <dbReference type="ARBA" id="ARBA00022777"/>
    </source>
</evidence>
<keyword evidence="6 13" id="KW-0418">Kinase</keyword>
<dbReference type="EMBL" id="LFYR01000811">
    <property type="protein sequence ID" value="KMZ68728.1"/>
    <property type="molecule type" value="Genomic_DNA"/>
</dbReference>
<dbReference type="STRING" id="29655.A0A0K9PI42"/>
<accession>A0A0K9PI42</accession>
<evidence type="ECO:0000313" key="13">
    <source>
        <dbReference type="EMBL" id="KMZ68728.1"/>
    </source>
</evidence>
<feature type="domain" description="Protein kinase" evidence="12">
    <location>
        <begin position="8"/>
        <end position="262"/>
    </location>
</feature>
<dbReference type="InterPro" id="IPR011009">
    <property type="entry name" value="Kinase-like_dom_sf"/>
</dbReference>
<dbReference type="GO" id="GO:0005524">
    <property type="term" value="F:ATP binding"/>
    <property type="evidence" value="ECO:0007669"/>
    <property type="project" value="UniProtKB-UniRule"/>
</dbReference>
<dbReference type="PROSITE" id="PS00107">
    <property type="entry name" value="PROTEIN_KINASE_ATP"/>
    <property type="match status" value="1"/>
</dbReference>
<feature type="compositionally biased region" description="Basic and acidic residues" evidence="11">
    <location>
        <begin position="297"/>
        <end position="324"/>
    </location>
</feature>
<keyword evidence="14" id="KW-1185">Reference proteome</keyword>
<evidence type="ECO:0000256" key="3">
    <source>
        <dbReference type="ARBA" id="ARBA00022527"/>
    </source>
</evidence>
<comment type="catalytic activity">
    <reaction evidence="9">
        <text>L-seryl-[protein] + ATP = O-phospho-L-seryl-[protein] + ADP + H(+)</text>
        <dbReference type="Rhea" id="RHEA:17989"/>
        <dbReference type="Rhea" id="RHEA-COMP:9863"/>
        <dbReference type="Rhea" id="RHEA-COMP:11604"/>
        <dbReference type="ChEBI" id="CHEBI:15378"/>
        <dbReference type="ChEBI" id="CHEBI:29999"/>
        <dbReference type="ChEBI" id="CHEBI:30616"/>
        <dbReference type="ChEBI" id="CHEBI:83421"/>
        <dbReference type="ChEBI" id="CHEBI:456216"/>
        <dbReference type="EC" id="2.7.11.1"/>
    </reaction>
</comment>
<dbReference type="PANTHER" id="PTHR43671">
    <property type="entry name" value="SERINE/THREONINE-PROTEIN KINASE NEK"/>
    <property type="match status" value="1"/>
</dbReference>
<dbReference type="GO" id="GO:0004674">
    <property type="term" value="F:protein serine/threonine kinase activity"/>
    <property type="evidence" value="ECO:0000318"/>
    <property type="project" value="GO_Central"/>
</dbReference>
<dbReference type="SMART" id="SM00220">
    <property type="entry name" value="S_TKc"/>
    <property type="match status" value="1"/>
</dbReference>
<dbReference type="PROSITE" id="PS00108">
    <property type="entry name" value="PROTEIN_KINASE_ST"/>
    <property type="match status" value="1"/>
</dbReference>
<dbReference type="OrthoDB" id="248923at2759"/>
<evidence type="ECO:0000256" key="7">
    <source>
        <dbReference type="ARBA" id="ARBA00022840"/>
    </source>
</evidence>
<reference evidence="14" key="1">
    <citation type="journal article" date="2016" name="Nature">
        <title>The genome of the seagrass Zostera marina reveals angiosperm adaptation to the sea.</title>
        <authorList>
            <person name="Olsen J.L."/>
            <person name="Rouze P."/>
            <person name="Verhelst B."/>
            <person name="Lin Y.-C."/>
            <person name="Bayer T."/>
            <person name="Collen J."/>
            <person name="Dattolo E."/>
            <person name="De Paoli E."/>
            <person name="Dittami S."/>
            <person name="Maumus F."/>
            <person name="Michel G."/>
            <person name="Kersting A."/>
            <person name="Lauritano C."/>
            <person name="Lohaus R."/>
            <person name="Toepel M."/>
            <person name="Tonon T."/>
            <person name="Vanneste K."/>
            <person name="Amirebrahimi M."/>
            <person name="Brakel J."/>
            <person name="Bostroem C."/>
            <person name="Chovatia M."/>
            <person name="Grimwood J."/>
            <person name="Jenkins J.W."/>
            <person name="Jueterbock A."/>
            <person name="Mraz A."/>
            <person name="Stam W.T."/>
            <person name="Tice H."/>
            <person name="Bornberg-Bauer E."/>
            <person name="Green P.J."/>
            <person name="Pearson G.A."/>
            <person name="Procaccini G."/>
            <person name="Duarte C.M."/>
            <person name="Schmutz J."/>
            <person name="Reusch T.B.H."/>
            <person name="Van de Peer Y."/>
        </authorList>
    </citation>
    <scope>NUCLEOTIDE SEQUENCE [LARGE SCALE GENOMIC DNA]</scope>
    <source>
        <strain evidence="14">cv. Finnish</strain>
    </source>
</reference>
<feature type="region of interest" description="Disordered" evidence="11">
    <location>
        <begin position="731"/>
        <end position="771"/>
    </location>
</feature>
<gene>
    <name evidence="13" type="ORF">ZOSMA_22G00110</name>
</gene>
<feature type="compositionally biased region" description="Basic and acidic residues" evidence="11">
    <location>
        <begin position="368"/>
        <end position="394"/>
    </location>
</feature>
<feature type="region of interest" description="Disordered" evidence="11">
    <location>
        <begin position="486"/>
        <end position="562"/>
    </location>
</feature>
<dbReference type="InterPro" id="IPR017441">
    <property type="entry name" value="Protein_kinase_ATP_BS"/>
</dbReference>
<feature type="binding site" evidence="10">
    <location>
        <position position="37"/>
    </location>
    <ligand>
        <name>ATP</name>
        <dbReference type="ChEBI" id="CHEBI:30616"/>
    </ligand>
</feature>
<feature type="compositionally biased region" description="Polar residues" evidence="11">
    <location>
        <begin position="748"/>
        <end position="759"/>
    </location>
</feature>
<keyword evidence="3" id="KW-0723">Serine/threonine-protein kinase</keyword>
<feature type="compositionally biased region" description="Basic and acidic residues" evidence="11">
    <location>
        <begin position="731"/>
        <end position="744"/>
    </location>
</feature>
<dbReference type="Proteomes" id="UP000036987">
    <property type="component" value="Unassembled WGS sequence"/>
</dbReference>
<comment type="caution">
    <text evidence="13">The sequence shown here is derived from an EMBL/GenBank/DDBJ whole genome shotgun (WGS) entry which is preliminary data.</text>
</comment>
<feature type="compositionally biased region" description="Polar residues" evidence="11">
    <location>
        <begin position="402"/>
        <end position="424"/>
    </location>
</feature>
<evidence type="ECO:0000256" key="9">
    <source>
        <dbReference type="ARBA" id="ARBA00048679"/>
    </source>
</evidence>
<organism evidence="13 14">
    <name type="scientific">Zostera marina</name>
    <name type="common">Eelgrass</name>
    <dbReference type="NCBI Taxonomy" id="29655"/>
    <lineage>
        <taxon>Eukaryota</taxon>
        <taxon>Viridiplantae</taxon>
        <taxon>Streptophyta</taxon>
        <taxon>Embryophyta</taxon>
        <taxon>Tracheophyta</taxon>
        <taxon>Spermatophyta</taxon>
        <taxon>Magnoliopsida</taxon>
        <taxon>Liliopsida</taxon>
        <taxon>Zosteraceae</taxon>
        <taxon>Zostera</taxon>
    </lineage>
</organism>
<evidence type="ECO:0000256" key="5">
    <source>
        <dbReference type="ARBA" id="ARBA00022741"/>
    </source>
</evidence>
<evidence type="ECO:0000313" key="14">
    <source>
        <dbReference type="Proteomes" id="UP000036987"/>
    </source>
</evidence>
<feature type="compositionally biased region" description="Polar residues" evidence="11">
    <location>
        <begin position="343"/>
        <end position="366"/>
    </location>
</feature>
<feature type="region of interest" description="Disordered" evidence="11">
    <location>
        <begin position="661"/>
        <end position="684"/>
    </location>
</feature>
<sequence length="841" mass="93274">MESRMDQYEIMEQIGRGAFGAAILVNHKLEKKRYVLKKIRLARQTDRCRRSAHHEMALIARIKHPFIVEFKEAWVEKGCYVCIVTGYCEGGDIAEQMKKLGGAYFPEEKLLNWFTQILLAVEYLHSNFVLHRDLKCSNIFLTKEQDVRLGDFGLAKTLTADDLASSVVGTPNYMCPELLADIPYGFKSDIWSLGCCMYEMAAHRPAFKAFDMAGLISKINRSSIGPLPPCYSSSFKAIIRSMLRKNPEHRPNASELLRNPYLHSYISRYQTIPDITVHVSEKSNPSPESQDSSLSSNDKDVPESSKKDLSVLAESNDKNTDDSNRSNASLSDDIVSHGKGGESVTSEEQGSCSSFITETSDQNSAKVLSDHPKHKVESKQQKMMKDIFPRENKTPMRGSRLKSVQSSTKVANKSVGSGSQSPASTPAKPIVDAVKRSLLALESTPTKIKHRLDGITQSNTDIKRVTDVPEQRQWLPLRGLVKQCSFPSESNRKNKYKQMPSKLAQELSSTSSEQTPKKVPEQTSTVAMHESEEKKPNVPVIQTEPFSQVPPDSQVDPGNLPQSHYQVSSVETLVANQTKPLSLNEDHPKISDSTDVDLKKSNNDGGSAISCLDHECAVCDPEAETSLAAHTPGADKFTVKELLSSITDAAPSIPSNSKVLFQEKSTSSHSSEKSEASNPPSHLNSAVDDVIHVIRHSKFRVGSDQTTSESVVVGSQNIDVDKVLLNVLGGEQHHHQQQREENQNKKQTAFQDGSSSQDFVPSLSRREEPPLVKEAMDVKSFRQRAEALEGLLEMSAELLDHNRLEELSVILKPFGKVKVSPRETAIWLARSLKGMNSDDPR</sequence>
<dbReference type="FunFam" id="3.30.200.20:FF:000108">
    <property type="entry name" value="Serine/threonine-protein kinase Nek2"/>
    <property type="match status" value="1"/>
</dbReference>
<protein>
    <recommendedName>
        <fullName evidence="2">non-specific serine/threonine protein kinase</fullName>
        <ecNumber evidence="2">2.7.11.1</ecNumber>
    </recommendedName>
</protein>
<dbReference type="PANTHER" id="PTHR43671:SF98">
    <property type="entry name" value="SERINE_THREONINE-PROTEIN KINASE NEK11"/>
    <property type="match status" value="1"/>
</dbReference>
<dbReference type="AlphaFoldDB" id="A0A0K9PI42"/>
<dbReference type="PROSITE" id="PS50011">
    <property type="entry name" value="PROTEIN_KINASE_DOM"/>
    <property type="match status" value="1"/>
</dbReference>
<comment type="catalytic activity">
    <reaction evidence="8">
        <text>L-threonyl-[protein] + ATP = O-phospho-L-threonyl-[protein] + ADP + H(+)</text>
        <dbReference type="Rhea" id="RHEA:46608"/>
        <dbReference type="Rhea" id="RHEA-COMP:11060"/>
        <dbReference type="Rhea" id="RHEA-COMP:11605"/>
        <dbReference type="ChEBI" id="CHEBI:15378"/>
        <dbReference type="ChEBI" id="CHEBI:30013"/>
        <dbReference type="ChEBI" id="CHEBI:30616"/>
        <dbReference type="ChEBI" id="CHEBI:61977"/>
        <dbReference type="ChEBI" id="CHEBI:456216"/>
        <dbReference type="EC" id="2.7.11.1"/>
    </reaction>
</comment>
<dbReference type="EC" id="2.7.11.1" evidence="2"/>
<comment type="similarity">
    <text evidence="1">Belongs to the protein kinase superfamily. NEK Ser/Thr protein kinase family. NIMA subfamily.</text>
</comment>
<dbReference type="InterPro" id="IPR000719">
    <property type="entry name" value="Prot_kinase_dom"/>
</dbReference>
<dbReference type="SUPFAM" id="SSF56112">
    <property type="entry name" value="Protein kinase-like (PK-like)"/>
    <property type="match status" value="1"/>
</dbReference>